<dbReference type="PANTHER" id="PTHR40079:SF4">
    <property type="entry name" value="GH26 DOMAIN-CONTAINING PROTEIN-RELATED"/>
    <property type="match status" value="1"/>
</dbReference>
<comment type="similarity">
    <text evidence="1">Belongs to the glycosyl hydrolase 26 family.</text>
</comment>
<name>A0A2I2K908_9ZZZZ</name>
<evidence type="ECO:0000256" key="1">
    <source>
        <dbReference type="ARBA" id="ARBA00007754"/>
    </source>
</evidence>
<sequence>MAQEKRPADPKATKEAVALFDRLMKLQDKGVMYGHQDDLMYGYEWWYEEGRSDIKDMVGDYPAVAGFELGHIELGHERSLDFVSFQEIRERAVWFHSIGGVVTISWHLDNPMTGGTSWDVSNSGVIKSILKGGENHKLYMQWLKRLADYFLTFRDEDGRLIPFIFRPYHEHSGAFFWWGKGNLNTNEEYAELWRMTVKYLRSRGLHNILYAYNTDRVTSWEEYMEGYPGDEYIDMLSLDMYDRGSTYFKELDYALSFVTFTAQTKGKLAALSECGEGASDTWYSVELINTLKKYKVSYVLTWRNTYRYLDELLPKLGVDAPKQGRGGYVRDRSKDFKAFYDHPHTLFYKDIQ</sequence>
<evidence type="ECO:0000259" key="4">
    <source>
        <dbReference type="PROSITE" id="PS51764"/>
    </source>
</evidence>
<evidence type="ECO:0000313" key="5">
    <source>
        <dbReference type="EMBL" id="SJX74183.1"/>
    </source>
</evidence>
<protein>
    <submittedName>
        <fullName evidence="5">Mannan endo-1,4-beta-mannosidase</fullName>
    </submittedName>
</protein>
<dbReference type="Gene3D" id="3.20.20.80">
    <property type="entry name" value="Glycosidases"/>
    <property type="match status" value="1"/>
</dbReference>
<dbReference type="InterPro" id="IPR016714">
    <property type="entry name" value="MANB/E"/>
</dbReference>
<feature type="domain" description="GH26" evidence="4">
    <location>
        <begin position="14"/>
        <end position="349"/>
    </location>
</feature>
<keyword evidence="3" id="KW-0326">Glycosidase</keyword>
<reference evidence="5" key="1">
    <citation type="submission" date="2017-02" db="EMBL/GenBank/DDBJ databases">
        <authorList>
            <person name="Peterson S.W."/>
        </authorList>
    </citation>
    <scope>NUCLEOTIDE SEQUENCE</scope>
</reference>
<dbReference type="AlphaFoldDB" id="A0A2I2K908"/>
<dbReference type="PROSITE" id="PS51764">
    <property type="entry name" value="GH26"/>
    <property type="match status" value="1"/>
</dbReference>
<dbReference type="GO" id="GO:0016985">
    <property type="term" value="F:mannan endo-1,4-beta-mannosidase activity"/>
    <property type="evidence" value="ECO:0007669"/>
    <property type="project" value="InterPro"/>
</dbReference>
<dbReference type="InterPro" id="IPR000805">
    <property type="entry name" value="Glyco_hydro_26"/>
</dbReference>
<evidence type="ECO:0000256" key="2">
    <source>
        <dbReference type="ARBA" id="ARBA00022801"/>
    </source>
</evidence>
<organism evidence="5">
    <name type="scientific">feces metagenome</name>
    <dbReference type="NCBI Taxonomy" id="1861841"/>
    <lineage>
        <taxon>unclassified sequences</taxon>
        <taxon>metagenomes</taxon>
        <taxon>organismal metagenomes</taxon>
    </lineage>
</organism>
<dbReference type="EMBL" id="LT796702">
    <property type="protein sequence ID" value="SJX74183.1"/>
    <property type="molecule type" value="Genomic_DNA"/>
</dbReference>
<dbReference type="InterPro" id="IPR017853">
    <property type="entry name" value="GH"/>
</dbReference>
<keyword evidence="2" id="KW-0378">Hydrolase</keyword>
<dbReference type="GO" id="GO:0006080">
    <property type="term" value="P:substituted mannan metabolic process"/>
    <property type="evidence" value="ECO:0007669"/>
    <property type="project" value="InterPro"/>
</dbReference>
<dbReference type="Pfam" id="PF02156">
    <property type="entry name" value="Glyco_hydro_26"/>
    <property type="match status" value="1"/>
</dbReference>
<dbReference type="PRINTS" id="PR00739">
    <property type="entry name" value="GLHYDRLASE26"/>
</dbReference>
<accession>A0A2I2K908</accession>
<proteinExistence type="inferred from homology"/>
<reference evidence="5" key="2">
    <citation type="submission" date="2017-12" db="EMBL/GenBank/DDBJ databases">
        <title>Two new gene clusters involved in the degradation of lignocelluloses from the fecal microbiota of Tunisian dromedary.</title>
        <authorList>
            <person name="Rihab A."/>
            <person name="Elisabeth L."/>
            <person name="Gabrielle P.-V."/>
            <person name="Sahar T."/>
            <person name="Monia M."/>
            <person name="Fatma E."/>
            <person name="Samir B."/>
        </authorList>
    </citation>
    <scope>NUCLEOTIDE SEQUENCE</scope>
</reference>
<evidence type="ECO:0000256" key="3">
    <source>
        <dbReference type="ARBA" id="ARBA00023295"/>
    </source>
</evidence>
<dbReference type="InterPro" id="IPR022790">
    <property type="entry name" value="GH26_dom"/>
</dbReference>
<dbReference type="SUPFAM" id="SSF51445">
    <property type="entry name" value="(Trans)glycosidases"/>
    <property type="match status" value="1"/>
</dbReference>
<dbReference type="PIRSF" id="PIRSF018168">
    <property type="entry name" value="Mannan-1_4-beta-mannosidase"/>
    <property type="match status" value="1"/>
</dbReference>
<dbReference type="PANTHER" id="PTHR40079">
    <property type="entry name" value="MANNAN ENDO-1,4-BETA-MANNOSIDASE E-RELATED"/>
    <property type="match status" value="1"/>
</dbReference>